<keyword evidence="3" id="KW-1185">Reference proteome</keyword>
<gene>
    <name evidence="2" type="ORF">EEL30_21390</name>
</gene>
<dbReference type="EMBL" id="CP033464">
    <property type="protein sequence ID" value="QDX94602.1"/>
    <property type="molecule type" value="Genomic_DNA"/>
</dbReference>
<accession>A0A518VC81</accession>
<evidence type="ECO:0000313" key="2">
    <source>
        <dbReference type="EMBL" id="QDX94602.1"/>
    </source>
</evidence>
<dbReference type="Proteomes" id="UP000319432">
    <property type="component" value="Chromosome"/>
</dbReference>
<evidence type="ECO:0000256" key="1">
    <source>
        <dbReference type="SAM" id="Coils"/>
    </source>
</evidence>
<reference evidence="2 3" key="1">
    <citation type="submission" date="2018-11" db="EMBL/GenBank/DDBJ databases">
        <title>Phylogenetic determinants of toxin gene distribution in genomes of Brevibacillus laterosporus.</title>
        <authorList>
            <person name="Glare T.R."/>
            <person name="Durrant A."/>
            <person name="Berry C."/>
            <person name="Palma L."/>
            <person name="Ormskirk M."/>
            <person name="Cox M.O."/>
        </authorList>
    </citation>
    <scope>NUCLEOTIDE SEQUENCE [LARGE SCALE GENOMIC DNA]</scope>
    <source>
        <strain evidence="2 3">1821L</strain>
    </source>
</reference>
<proteinExistence type="predicted"/>
<sequence>MTKTIVLTNTLINTLNELEQLEKSTNQKLSDLDKRLSDAHQDLENVNLNACQGYKVAKLIQEILQERRLVKNEHHCIQSAMASLDITKMKNKAISMKQRVDSIYNRELSKTKLHGAFKDII</sequence>
<feature type="coiled-coil region" evidence="1">
    <location>
        <begin position="15"/>
        <end position="49"/>
    </location>
</feature>
<protein>
    <submittedName>
        <fullName evidence="2">Uncharacterized protein</fullName>
    </submittedName>
</protein>
<organism evidence="2 3">
    <name type="scientific">Brevibacillus laterosporus</name>
    <name type="common">Bacillus laterosporus</name>
    <dbReference type="NCBI Taxonomy" id="1465"/>
    <lineage>
        <taxon>Bacteria</taxon>
        <taxon>Bacillati</taxon>
        <taxon>Bacillota</taxon>
        <taxon>Bacilli</taxon>
        <taxon>Bacillales</taxon>
        <taxon>Paenibacillaceae</taxon>
        <taxon>Brevibacillus</taxon>
    </lineage>
</organism>
<dbReference type="AlphaFoldDB" id="A0A518VC81"/>
<keyword evidence="1" id="KW-0175">Coiled coil</keyword>
<name>A0A518VC81_BRELA</name>
<evidence type="ECO:0000313" key="3">
    <source>
        <dbReference type="Proteomes" id="UP000319432"/>
    </source>
</evidence>